<evidence type="ECO:0000313" key="14">
    <source>
        <dbReference type="Proteomes" id="UP000070687"/>
    </source>
</evidence>
<dbReference type="FunFam" id="3.90.226.10:FF:000002">
    <property type="entry name" value="ATP-dependent Clp protease proteolytic subunit"/>
    <property type="match status" value="1"/>
</dbReference>
<dbReference type="InterPro" id="IPR029045">
    <property type="entry name" value="ClpP/crotonase-like_dom_sf"/>
</dbReference>
<comment type="similarity">
    <text evidence="1 7 12">Belongs to the peptidase S14 family.</text>
</comment>
<dbReference type="NCBIfam" id="NF001368">
    <property type="entry name" value="PRK00277.1"/>
    <property type="match status" value="1"/>
</dbReference>
<comment type="subcellular location">
    <subcellularLocation>
        <location evidence="7">Cytoplasm</location>
    </subcellularLocation>
</comment>
<feature type="active site" evidence="7 9">
    <location>
        <position position="152"/>
    </location>
</feature>
<evidence type="ECO:0000256" key="8">
    <source>
        <dbReference type="PROSITE-ProRule" id="PRU10085"/>
    </source>
</evidence>
<dbReference type="EC" id="3.4.21.92" evidence="7 10"/>
<evidence type="ECO:0000256" key="1">
    <source>
        <dbReference type="ARBA" id="ARBA00007039"/>
    </source>
</evidence>
<gene>
    <name evidence="7" type="primary">clpP</name>
    <name evidence="13" type="ORF">HMPREF3208_00424</name>
</gene>
<dbReference type="CDD" id="cd07017">
    <property type="entry name" value="S14_ClpP_2"/>
    <property type="match status" value="1"/>
</dbReference>
<comment type="function">
    <text evidence="7 11">Cleaves peptides in various proteins in a process that requires ATP hydrolysis. Has a chymotrypsin-like activity. Plays a major role in the degradation of misfolded proteins.</text>
</comment>
<evidence type="ECO:0000256" key="12">
    <source>
        <dbReference type="RuleBase" id="RU003567"/>
    </source>
</evidence>
<dbReference type="Pfam" id="PF00574">
    <property type="entry name" value="CLP_protease"/>
    <property type="match status" value="1"/>
</dbReference>
<evidence type="ECO:0000256" key="3">
    <source>
        <dbReference type="ARBA" id="ARBA00022670"/>
    </source>
</evidence>
<dbReference type="InterPro" id="IPR023562">
    <property type="entry name" value="ClpP/TepA"/>
</dbReference>
<dbReference type="GO" id="GO:0006515">
    <property type="term" value="P:protein quality control for misfolded or incompletely synthesized proteins"/>
    <property type="evidence" value="ECO:0007669"/>
    <property type="project" value="TreeGrafter"/>
</dbReference>
<keyword evidence="4 7" id="KW-0378">Hydrolase</keyword>
<keyword evidence="3 7" id="KW-0645">Protease</keyword>
<comment type="subunit">
    <text evidence="7">Fourteen ClpP subunits assemble into 2 heptameric rings which stack back to back to give a disk-like structure with a central cavity, resembling the structure of eukaryotic proteasomes.</text>
</comment>
<dbReference type="RefSeq" id="WP_016637036.1">
    <property type="nucleotide sequence ID" value="NZ_KQ956845.1"/>
</dbReference>
<evidence type="ECO:0000256" key="6">
    <source>
        <dbReference type="ARBA" id="ARBA00034021"/>
    </source>
</evidence>
<sequence length="224" mass="24843">MASEEAKFVARAERLAGFGGVASAQRFTNRYVLPQFGEQTPYGLKTQDPYTKLFEDRIIFMGVQVDDTSADDIMAQLLVLESMNSDRDVMMYINSPGGSMTAMTAIYDTMQYIKPDVQTVCLGQAASAAAIILAAGAAGKRMILPNARVLIHQPSMGQDFGKATEIELQAKEMLRLREWLESTLAKHTGQNIERIRKDIEVDTILTAQEAKAYGMVDEVLEHRE</sequence>
<evidence type="ECO:0000256" key="5">
    <source>
        <dbReference type="ARBA" id="ARBA00022825"/>
    </source>
</evidence>
<dbReference type="PATRIC" id="fig|2702.100.peg.404"/>
<evidence type="ECO:0000313" key="13">
    <source>
        <dbReference type="EMBL" id="KXA22175.1"/>
    </source>
</evidence>
<dbReference type="eggNOG" id="COG0740">
    <property type="taxonomic scope" value="Bacteria"/>
</dbReference>
<dbReference type="EMBL" id="LRQB01000022">
    <property type="protein sequence ID" value="KXA22175.1"/>
    <property type="molecule type" value="Genomic_DNA"/>
</dbReference>
<evidence type="ECO:0000256" key="11">
    <source>
        <dbReference type="RuleBase" id="RU000550"/>
    </source>
</evidence>
<feature type="active site" description="Nucleophile" evidence="7">
    <location>
        <position position="127"/>
    </location>
</feature>
<dbReference type="HAMAP" id="MF_00444">
    <property type="entry name" value="ClpP"/>
    <property type="match status" value="1"/>
</dbReference>
<proteinExistence type="inferred from homology"/>
<dbReference type="PROSITE" id="PS00381">
    <property type="entry name" value="CLP_PROTEASE_SER"/>
    <property type="match status" value="1"/>
</dbReference>
<dbReference type="GO" id="GO:0005737">
    <property type="term" value="C:cytoplasm"/>
    <property type="evidence" value="ECO:0007669"/>
    <property type="project" value="UniProtKB-SubCell"/>
</dbReference>
<organism evidence="13 14">
    <name type="scientific">Gardnerella vaginalis</name>
    <dbReference type="NCBI Taxonomy" id="2702"/>
    <lineage>
        <taxon>Bacteria</taxon>
        <taxon>Bacillati</taxon>
        <taxon>Actinomycetota</taxon>
        <taxon>Actinomycetes</taxon>
        <taxon>Bifidobacteriales</taxon>
        <taxon>Bifidobacteriaceae</taxon>
        <taxon>Gardnerella</taxon>
    </lineage>
</organism>
<dbReference type="PRINTS" id="PR00127">
    <property type="entry name" value="CLPPROTEASEP"/>
</dbReference>
<dbReference type="GO" id="GO:0004176">
    <property type="term" value="F:ATP-dependent peptidase activity"/>
    <property type="evidence" value="ECO:0007669"/>
    <property type="project" value="InterPro"/>
</dbReference>
<dbReference type="GO" id="GO:0004252">
    <property type="term" value="F:serine-type endopeptidase activity"/>
    <property type="evidence" value="ECO:0007669"/>
    <property type="project" value="UniProtKB-UniRule"/>
</dbReference>
<evidence type="ECO:0000256" key="2">
    <source>
        <dbReference type="ARBA" id="ARBA00022490"/>
    </source>
</evidence>
<evidence type="ECO:0000256" key="4">
    <source>
        <dbReference type="ARBA" id="ARBA00022801"/>
    </source>
</evidence>
<accession>A0A133P0Y0</accession>
<evidence type="ECO:0000256" key="10">
    <source>
        <dbReference type="RuleBase" id="RU000549"/>
    </source>
</evidence>
<dbReference type="GO" id="GO:0009368">
    <property type="term" value="C:endopeptidase Clp complex"/>
    <property type="evidence" value="ECO:0007669"/>
    <property type="project" value="TreeGrafter"/>
</dbReference>
<dbReference type="PANTHER" id="PTHR10381:SF26">
    <property type="entry name" value="ATP-DEPENDENT CLP PROTEASE PROTEOLYTIC SUBUNIT-LIKE-RELATED"/>
    <property type="match status" value="1"/>
</dbReference>
<keyword evidence="2 7" id="KW-0963">Cytoplasm</keyword>
<dbReference type="Proteomes" id="UP000070687">
    <property type="component" value="Unassembled WGS sequence"/>
</dbReference>
<name>A0A133P0Y0_GARVA</name>
<dbReference type="OrthoDB" id="9802800at2"/>
<comment type="caution">
    <text evidence="13">The sequence shown here is derived from an EMBL/GenBank/DDBJ whole genome shotgun (WGS) entry which is preliminary data.</text>
</comment>
<dbReference type="GO" id="GO:0051117">
    <property type="term" value="F:ATPase binding"/>
    <property type="evidence" value="ECO:0007669"/>
    <property type="project" value="TreeGrafter"/>
</dbReference>
<dbReference type="NCBIfam" id="NF009205">
    <property type="entry name" value="PRK12553.1"/>
    <property type="match status" value="1"/>
</dbReference>
<dbReference type="AlphaFoldDB" id="A0A133P0Y0"/>
<dbReference type="InterPro" id="IPR001907">
    <property type="entry name" value="ClpP"/>
</dbReference>
<dbReference type="InterPro" id="IPR018215">
    <property type="entry name" value="ClpP_Ser_AS"/>
</dbReference>
<comment type="catalytic activity">
    <reaction evidence="6 7 9">
        <text>Hydrolysis of proteins to small peptides in the presence of ATP and magnesium. alpha-casein is the usual test substrate. In the absence of ATP, only oligopeptides shorter than five residues are hydrolyzed (such as succinyl-Leu-Tyr-|-NHMec, and Leu-Tyr-Leu-|-Tyr-Trp, in which cleavage of the -Tyr-|-Leu- and -Tyr-|-Trp bonds also occurs).</text>
        <dbReference type="EC" id="3.4.21.92"/>
    </reaction>
</comment>
<dbReference type="PANTHER" id="PTHR10381">
    <property type="entry name" value="ATP-DEPENDENT CLP PROTEASE PROTEOLYTIC SUBUNIT"/>
    <property type="match status" value="1"/>
</dbReference>
<feature type="active site" evidence="8">
    <location>
        <position position="127"/>
    </location>
</feature>
<dbReference type="SUPFAM" id="SSF52096">
    <property type="entry name" value="ClpP/crotonase"/>
    <property type="match status" value="1"/>
</dbReference>
<evidence type="ECO:0000256" key="9">
    <source>
        <dbReference type="PROSITE-ProRule" id="PRU10086"/>
    </source>
</evidence>
<keyword evidence="5 7" id="KW-0720">Serine protease</keyword>
<evidence type="ECO:0000256" key="7">
    <source>
        <dbReference type="HAMAP-Rule" id="MF_00444"/>
    </source>
</evidence>
<dbReference type="Gene3D" id="3.90.226.10">
    <property type="entry name" value="2-enoyl-CoA Hydratase, Chain A, domain 1"/>
    <property type="match status" value="1"/>
</dbReference>
<reference evidence="13 14" key="1">
    <citation type="submission" date="2016-01" db="EMBL/GenBank/DDBJ databases">
        <authorList>
            <person name="Oliw E.H."/>
        </authorList>
    </citation>
    <scope>NUCLEOTIDE SEQUENCE [LARGE SCALE GENOMIC DNA]</scope>
    <source>
        <strain evidence="13 14">PSS_7772B</strain>
    </source>
</reference>
<dbReference type="InterPro" id="IPR033135">
    <property type="entry name" value="ClpP_His_AS"/>
</dbReference>
<dbReference type="PROSITE" id="PS00382">
    <property type="entry name" value="CLP_PROTEASE_HIS"/>
    <property type="match status" value="1"/>
</dbReference>
<protein>
    <recommendedName>
        <fullName evidence="7 12">ATP-dependent Clp protease proteolytic subunit</fullName>
        <ecNumber evidence="7 10">3.4.21.92</ecNumber>
    </recommendedName>
    <alternativeName>
        <fullName evidence="7">Endopeptidase Clp</fullName>
    </alternativeName>
</protein>